<name>A0A9W8NJJ5_9PEZI</name>
<proteinExistence type="predicted"/>
<protein>
    <submittedName>
        <fullName evidence="1">Uncharacterized protein</fullName>
    </submittedName>
</protein>
<sequence length="150" mass="16991">MQTLRAPGSKEQVRRFLRLSLEPHHPCIENFGDRRRVTLKHSDSAWRYDDTGVESYGGHFGMKAYYVDSLPEIKTLNEATWQSATPMLAGVHTGDGSKKVLWKNCTAQYKRPGEGDDVEWKDAGAVTGEWLMPYGWKLYLTGGDIRRSAV</sequence>
<accession>A0A9W8NJJ5</accession>
<gene>
    <name evidence="1" type="ORF">NPX13_g2253</name>
</gene>
<dbReference type="EMBL" id="JANPWZ010000232">
    <property type="protein sequence ID" value="KAJ3578313.1"/>
    <property type="molecule type" value="Genomic_DNA"/>
</dbReference>
<dbReference type="Proteomes" id="UP001148614">
    <property type="component" value="Unassembled WGS sequence"/>
</dbReference>
<keyword evidence="2" id="KW-1185">Reference proteome</keyword>
<comment type="caution">
    <text evidence="1">The sequence shown here is derived from an EMBL/GenBank/DDBJ whole genome shotgun (WGS) entry which is preliminary data.</text>
</comment>
<reference evidence="1" key="1">
    <citation type="submission" date="2022-07" db="EMBL/GenBank/DDBJ databases">
        <title>Genome Sequence of Xylaria arbuscula.</title>
        <authorList>
            <person name="Buettner E."/>
        </authorList>
    </citation>
    <scope>NUCLEOTIDE SEQUENCE</scope>
    <source>
        <strain evidence="1">VT107</strain>
    </source>
</reference>
<evidence type="ECO:0000313" key="2">
    <source>
        <dbReference type="Proteomes" id="UP001148614"/>
    </source>
</evidence>
<evidence type="ECO:0000313" key="1">
    <source>
        <dbReference type="EMBL" id="KAJ3578313.1"/>
    </source>
</evidence>
<organism evidence="1 2">
    <name type="scientific">Xylaria arbuscula</name>
    <dbReference type="NCBI Taxonomy" id="114810"/>
    <lineage>
        <taxon>Eukaryota</taxon>
        <taxon>Fungi</taxon>
        <taxon>Dikarya</taxon>
        <taxon>Ascomycota</taxon>
        <taxon>Pezizomycotina</taxon>
        <taxon>Sordariomycetes</taxon>
        <taxon>Xylariomycetidae</taxon>
        <taxon>Xylariales</taxon>
        <taxon>Xylariaceae</taxon>
        <taxon>Xylaria</taxon>
    </lineage>
</organism>
<dbReference type="AlphaFoldDB" id="A0A9W8NJJ5"/>